<dbReference type="RefSeq" id="WP_188157618.1">
    <property type="nucleotide sequence ID" value="NZ_CP061280.1"/>
</dbReference>
<name>A0A7H1C577_9PAST</name>
<dbReference type="KEGG" id="mbos:ICJ55_05245"/>
<accession>A0A7H1C577</accession>
<reference evidence="2 3" key="1">
    <citation type="submission" date="2020-09" db="EMBL/GenBank/DDBJ databases">
        <title>Mannheimia bovis sp.nov., isolated from a cow.</title>
        <authorList>
            <person name="Li F."/>
        </authorList>
    </citation>
    <scope>NUCLEOTIDE SEQUENCE [LARGE SCALE GENOMIC DNA]</scope>
    <source>
        <strain evidence="2 3">ZY190616</strain>
    </source>
</reference>
<dbReference type="EMBL" id="CP061280">
    <property type="protein sequence ID" value="QNS16132.1"/>
    <property type="molecule type" value="Genomic_DNA"/>
</dbReference>
<evidence type="ECO:0000256" key="1">
    <source>
        <dbReference type="SAM" id="SignalP"/>
    </source>
</evidence>
<feature type="signal peptide" evidence="1">
    <location>
        <begin position="1"/>
        <end position="24"/>
    </location>
</feature>
<gene>
    <name evidence="2" type="ORF">ICJ55_05245</name>
</gene>
<sequence>MKKLIFLGLAAFALAGCSSSISNSSQLIGNWKCTINYDDFNISTVDNFKFAENGNIINQGTINYPLQKPIFIYTIQQNGRWDLQNNKIVYRAVTQSLQRTHRAEIWAELQRDPALQQFEENLFSSLSNDENNKIIELTVTDFSNQKMEIKQEIKGHKAYKGQCVKS</sequence>
<organism evidence="2 3">
    <name type="scientific">Mannheimia bovis</name>
    <dbReference type="NCBI Taxonomy" id="2770636"/>
    <lineage>
        <taxon>Bacteria</taxon>
        <taxon>Pseudomonadati</taxon>
        <taxon>Pseudomonadota</taxon>
        <taxon>Gammaproteobacteria</taxon>
        <taxon>Pasteurellales</taxon>
        <taxon>Pasteurellaceae</taxon>
        <taxon>Mannheimia</taxon>
    </lineage>
</organism>
<dbReference type="Proteomes" id="UP000576260">
    <property type="component" value="Chromosome"/>
</dbReference>
<evidence type="ECO:0000313" key="2">
    <source>
        <dbReference type="EMBL" id="QNS16132.1"/>
    </source>
</evidence>
<keyword evidence="2" id="KW-0449">Lipoprotein</keyword>
<dbReference type="AlphaFoldDB" id="A0A7H1C577"/>
<protein>
    <submittedName>
        <fullName evidence="2">Membrane lipoprotein lipid attachment site-containing protein</fullName>
    </submittedName>
</protein>
<evidence type="ECO:0000313" key="3">
    <source>
        <dbReference type="Proteomes" id="UP000576260"/>
    </source>
</evidence>
<dbReference type="PROSITE" id="PS51257">
    <property type="entry name" value="PROKAR_LIPOPROTEIN"/>
    <property type="match status" value="1"/>
</dbReference>
<feature type="chain" id="PRO_5028906404" evidence="1">
    <location>
        <begin position="25"/>
        <end position="166"/>
    </location>
</feature>
<keyword evidence="3" id="KW-1185">Reference proteome</keyword>
<proteinExistence type="predicted"/>
<keyword evidence="1" id="KW-0732">Signal</keyword>